<dbReference type="SUPFAM" id="SSF53474">
    <property type="entry name" value="alpha/beta-Hydrolases"/>
    <property type="match status" value="1"/>
</dbReference>
<feature type="region of interest" description="Disordered" evidence="2">
    <location>
        <begin position="615"/>
        <end position="652"/>
    </location>
</feature>
<dbReference type="Gene3D" id="3.40.50.1820">
    <property type="entry name" value="alpha/beta hydrolase"/>
    <property type="match status" value="1"/>
</dbReference>
<sequence length="693" mass="75982">MLSFIPWPFSTSASTPGCACCLKCGHNSRCQLHETQKDDQGKAGDELVAALLAHYETPSGACPPSARVDPALAARAGRERLGVSDLWYFGSFFATKMTELAIDFASHHIRGPRKKSWGIEMTLISSFMRGVGRHTRLADITMLRLLMQVGALVPPPPDALVTPVSFRVKSRKLRGLLAPFDELEYGGAKRPKDDAETSEPRELSGEWIVGKELWTRLNRQWLQNKSKGAGHDQRVPERVILYLHGGAYYVFNAATHRLITIPLSKYADARVFAVNYRLAPETRFPGALHDAIHAYRRLTDELHVPPSRILIVGDSAGGGLTLALLMYLRDEGYELPSGAILFSPWVDLTMSCDSWDSNAEFDVVPRPDADDPLNPVACYLGWGENMKKYVTHPYASPLFGDFKGLPPLLVQSGDSEVLRDEITLLAHKATLAGVDVRHELFEDAVHVFQMFPFLPATRRAFQNVRSFVKELDEKFAAAAPPPQSTSNNSQDRSADLGLGSDAERTLEQEMSANAEGSHVVRTNGQEVATGRMASMELAVESEKQDSRNEVLENGLGLDLGTHCEGSSTPLPAHSPGFTARRHHRGLTSPLIRMTPLSPATSSRFPMSESIANSPNVFSHLLSPSSHPHTPRSPPLRPSRVSSPTPSLIPPPSVRVRSRALSHPDVVDLVASFTAQPRVMRTTTFSACGDGDDD</sequence>
<dbReference type="PANTHER" id="PTHR48081:SF26">
    <property type="entry name" value="ALPHA_BETA HYDROLASE FOLD-3 DOMAIN-CONTAINING PROTEIN"/>
    <property type="match status" value="1"/>
</dbReference>
<accession>A0A5N5QNI4</accession>
<dbReference type="InterPro" id="IPR029058">
    <property type="entry name" value="AB_hydrolase_fold"/>
</dbReference>
<protein>
    <recommendedName>
        <fullName evidence="3">Alpha/beta hydrolase fold-3 domain-containing protein</fullName>
    </recommendedName>
</protein>
<keyword evidence="1" id="KW-0378">Hydrolase</keyword>
<organism evidence="4 5">
    <name type="scientific">Ceratobasidium theobromae</name>
    <dbReference type="NCBI Taxonomy" id="1582974"/>
    <lineage>
        <taxon>Eukaryota</taxon>
        <taxon>Fungi</taxon>
        <taxon>Dikarya</taxon>
        <taxon>Basidiomycota</taxon>
        <taxon>Agaricomycotina</taxon>
        <taxon>Agaricomycetes</taxon>
        <taxon>Cantharellales</taxon>
        <taxon>Ceratobasidiaceae</taxon>
        <taxon>Ceratobasidium</taxon>
    </lineage>
</organism>
<evidence type="ECO:0000256" key="2">
    <source>
        <dbReference type="SAM" id="MobiDB-lite"/>
    </source>
</evidence>
<feature type="compositionally biased region" description="Low complexity" evidence="2">
    <location>
        <begin position="618"/>
        <end position="627"/>
    </location>
</feature>
<evidence type="ECO:0000256" key="1">
    <source>
        <dbReference type="ARBA" id="ARBA00022801"/>
    </source>
</evidence>
<reference evidence="4 5" key="1">
    <citation type="journal article" date="2019" name="Fungal Biol. Biotechnol.">
        <title>Draft genome sequence of fastidious pathogen Ceratobasidium theobromae, which causes vascular-streak dieback in Theobroma cacao.</title>
        <authorList>
            <person name="Ali S.S."/>
            <person name="Asman A."/>
            <person name="Shao J."/>
            <person name="Firmansyah A.P."/>
            <person name="Susilo A.W."/>
            <person name="Rosmana A."/>
            <person name="McMahon P."/>
            <person name="Junaid M."/>
            <person name="Guest D."/>
            <person name="Kheng T.Y."/>
            <person name="Meinhardt L.W."/>
            <person name="Bailey B.A."/>
        </authorList>
    </citation>
    <scope>NUCLEOTIDE SEQUENCE [LARGE SCALE GENOMIC DNA]</scope>
    <source>
        <strain evidence="4 5">CT2</strain>
    </source>
</reference>
<feature type="domain" description="Alpha/beta hydrolase fold-3" evidence="3">
    <location>
        <begin position="240"/>
        <end position="449"/>
    </location>
</feature>
<feature type="region of interest" description="Disordered" evidence="2">
    <location>
        <begin position="477"/>
        <end position="497"/>
    </location>
</feature>
<gene>
    <name evidence="4" type="ORF">CTheo_3372</name>
</gene>
<comment type="caution">
    <text evidence="4">The sequence shown here is derived from an EMBL/GenBank/DDBJ whole genome shotgun (WGS) entry which is preliminary data.</text>
</comment>
<dbReference type="Pfam" id="PF07859">
    <property type="entry name" value="Abhydrolase_3"/>
    <property type="match status" value="1"/>
</dbReference>
<dbReference type="InterPro" id="IPR050300">
    <property type="entry name" value="GDXG_lipolytic_enzyme"/>
</dbReference>
<evidence type="ECO:0000313" key="5">
    <source>
        <dbReference type="Proteomes" id="UP000383932"/>
    </source>
</evidence>
<proteinExistence type="predicted"/>
<dbReference type="PANTHER" id="PTHR48081">
    <property type="entry name" value="AB HYDROLASE SUPERFAMILY PROTEIN C4A8.06C"/>
    <property type="match status" value="1"/>
</dbReference>
<keyword evidence="5" id="KW-1185">Reference proteome</keyword>
<dbReference type="OrthoDB" id="408631at2759"/>
<dbReference type="GO" id="GO:0016787">
    <property type="term" value="F:hydrolase activity"/>
    <property type="evidence" value="ECO:0007669"/>
    <property type="project" value="UniProtKB-KW"/>
</dbReference>
<evidence type="ECO:0000259" key="3">
    <source>
        <dbReference type="Pfam" id="PF07859"/>
    </source>
</evidence>
<dbReference type="Proteomes" id="UP000383932">
    <property type="component" value="Unassembled WGS sequence"/>
</dbReference>
<dbReference type="FunFam" id="3.40.50.1820:FF:000252">
    <property type="entry name" value="Related to calmodulin-dependent protein kinase"/>
    <property type="match status" value="1"/>
</dbReference>
<dbReference type="EMBL" id="SSOP01000043">
    <property type="protein sequence ID" value="KAB5593209.1"/>
    <property type="molecule type" value="Genomic_DNA"/>
</dbReference>
<dbReference type="AlphaFoldDB" id="A0A5N5QNI4"/>
<name>A0A5N5QNI4_9AGAM</name>
<evidence type="ECO:0000313" key="4">
    <source>
        <dbReference type="EMBL" id="KAB5593209.1"/>
    </source>
</evidence>
<dbReference type="InterPro" id="IPR013094">
    <property type="entry name" value="AB_hydrolase_3"/>
</dbReference>